<protein>
    <submittedName>
        <fullName evidence="2">Uncharacterized protein</fullName>
    </submittedName>
</protein>
<evidence type="ECO:0000313" key="2">
    <source>
        <dbReference type="EMBL" id="KAF2706635.1"/>
    </source>
</evidence>
<gene>
    <name evidence="2" type="ORF">K504DRAFT_61251</name>
</gene>
<evidence type="ECO:0000313" key="3">
    <source>
        <dbReference type="Proteomes" id="UP000799428"/>
    </source>
</evidence>
<keyword evidence="1" id="KW-0472">Membrane</keyword>
<name>A0A6G1K287_9PLEO</name>
<reference evidence="2" key="1">
    <citation type="journal article" date="2020" name="Stud. Mycol.">
        <title>101 Dothideomycetes genomes: a test case for predicting lifestyles and emergence of pathogens.</title>
        <authorList>
            <person name="Haridas S."/>
            <person name="Albert R."/>
            <person name="Binder M."/>
            <person name="Bloem J."/>
            <person name="Labutti K."/>
            <person name="Salamov A."/>
            <person name="Andreopoulos B."/>
            <person name="Baker S."/>
            <person name="Barry K."/>
            <person name="Bills G."/>
            <person name="Bluhm B."/>
            <person name="Cannon C."/>
            <person name="Castanera R."/>
            <person name="Culley D."/>
            <person name="Daum C."/>
            <person name="Ezra D."/>
            <person name="Gonzalez J."/>
            <person name="Henrissat B."/>
            <person name="Kuo A."/>
            <person name="Liang C."/>
            <person name="Lipzen A."/>
            <person name="Lutzoni F."/>
            <person name="Magnuson J."/>
            <person name="Mondo S."/>
            <person name="Nolan M."/>
            <person name="Ohm R."/>
            <person name="Pangilinan J."/>
            <person name="Park H.-J."/>
            <person name="Ramirez L."/>
            <person name="Alfaro M."/>
            <person name="Sun H."/>
            <person name="Tritt A."/>
            <person name="Yoshinaga Y."/>
            <person name="Zwiers L.-H."/>
            <person name="Turgeon B."/>
            <person name="Goodwin S."/>
            <person name="Spatafora J."/>
            <person name="Crous P."/>
            <person name="Grigoriev I."/>
        </authorList>
    </citation>
    <scope>NUCLEOTIDE SEQUENCE</scope>
    <source>
        <strain evidence="2">CBS 279.74</strain>
    </source>
</reference>
<dbReference type="EMBL" id="MU005775">
    <property type="protein sequence ID" value="KAF2706635.1"/>
    <property type="molecule type" value="Genomic_DNA"/>
</dbReference>
<keyword evidence="3" id="KW-1185">Reference proteome</keyword>
<dbReference type="AlphaFoldDB" id="A0A6G1K287"/>
<proteinExistence type="predicted"/>
<keyword evidence="1" id="KW-0812">Transmembrane</keyword>
<accession>A0A6G1K287</accession>
<organism evidence="2 3">
    <name type="scientific">Pleomassaria siparia CBS 279.74</name>
    <dbReference type="NCBI Taxonomy" id="1314801"/>
    <lineage>
        <taxon>Eukaryota</taxon>
        <taxon>Fungi</taxon>
        <taxon>Dikarya</taxon>
        <taxon>Ascomycota</taxon>
        <taxon>Pezizomycotina</taxon>
        <taxon>Dothideomycetes</taxon>
        <taxon>Pleosporomycetidae</taxon>
        <taxon>Pleosporales</taxon>
        <taxon>Pleomassariaceae</taxon>
        <taxon>Pleomassaria</taxon>
    </lineage>
</organism>
<sequence>MGSIDGPGACCTSASKCWRMYWHLCWLSHFLTSHSLTHTHTLSLSLLSCCWLLLAVVGCTGCNNTGHVRLMVLSECPRRSCAAAAVCTASLWGGCSAALNAFRGSS</sequence>
<feature type="transmembrane region" description="Helical" evidence="1">
    <location>
        <begin position="81"/>
        <end position="102"/>
    </location>
</feature>
<evidence type="ECO:0000256" key="1">
    <source>
        <dbReference type="SAM" id="Phobius"/>
    </source>
</evidence>
<feature type="transmembrane region" description="Helical" evidence="1">
    <location>
        <begin position="42"/>
        <end position="60"/>
    </location>
</feature>
<keyword evidence="1" id="KW-1133">Transmembrane helix</keyword>
<dbReference type="Proteomes" id="UP000799428">
    <property type="component" value="Unassembled WGS sequence"/>
</dbReference>